<dbReference type="InterPro" id="IPR000299">
    <property type="entry name" value="FERM_domain"/>
</dbReference>
<dbReference type="InterPro" id="IPR019748">
    <property type="entry name" value="FERM_central"/>
</dbReference>
<name>A0ABM3E759_SALSA</name>
<keyword evidence="5" id="KW-0206">Cytoskeleton</keyword>
<dbReference type="Proteomes" id="UP001652741">
    <property type="component" value="Chromosome ssa29"/>
</dbReference>
<keyword evidence="3" id="KW-0597">Phosphoprotein</keyword>
<feature type="region of interest" description="Disordered" evidence="6">
    <location>
        <begin position="455"/>
        <end position="499"/>
    </location>
</feature>
<dbReference type="PIRSF" id="PIRSF002304">
    <property type="entry name" value="Membrane_skeletal_4_1"/>
    <property type="match status" value="1"/>
</dbReference>
<dbReference type="Pfam" id="PF05902">
    <property type="entry name" value="4_1_CTD"/>
    <property type="match status" value="1"/>
</dbReference>
<dbReference type="InterPro" id="IPR007477">
    <property type="entry name" value="SAB_dom"/>
</dbReference>
<dbReference type="SMART" id="SM01196">
    <property type="entry name" value="FERM_C"/>
    <property type="match status" value="1"/>
</dbReference>
<evidence type="ECO:0000256" key="1">
    <source>
        <dbReference type="ARBA" id="ARBA00004245"/>
    </source>
</evidence>
<reference evidence="9" key="1">
    <citation type="submission" date="2025-08" db="UniProtKB">
        <authorList>
            <consortium name="RefSeq"/>
        </authorList>
    </citation>
    <scope>IDENTIFICATION</scope>
</reference>
<gene>
    <name evidence="9" type="primary">epb41l3a</name>
</gene>
<feature type="compositionally biased region" description="Acidic residues" evidence="6">
    <location>
        <begin position="463"/>
        <end position="476"/>
    </location>
</feature>
<dbReference type="PANTHER" id="PTHR23280">
    <property type="entry name" value="4.1 G PROTEIN"/>
    <property type="match status" value="1"/>
</dbReference>
<evidence type="ECO:0000313" key="8">
    <source>
        <dbReference type="Proteomes" id="UP001652741"/>
    </source>
</evidence>
<dbReference type="Pfam" id="PF09380">
    <property type="entry name" value="FERM_C"/>
    <property type="match status" value="1"/>
</dbReference>
<dbReference type="Pfam" id="PF04382">
    <property type="entry name" value="SAB"/>
    <property type="match status" value="1"/>
</dbReference>
<evidence type="ECO:0000259" key="7">
    <source>
        <dbReference type="PROSITE" id="PS50057"/>
    </source>
</evidence>
<dbReference type="InterPro" id="IPR019747">
    <property type="entry name" value="FERM_CS"/>
</dbReference>
<dbReference type="GeneID" id="106590342"/>
<evidence type="ECO:0000256" key="2">
    <source>
        <dbReference type="ARBA" id="ARBA00022490"/>
    </source>
</evidence>
<dbReference type="InterPro" id="IPR014847">
    <property type="entry name" value="FA"/>
</dbReference>
<dbReference type="InterPro" id="IPR008379">
    <property type="entry name" value="Band_4.1_C"/>
</dbReference>
<dbReference type="InterPro" id="IPR035963">
    <property type="entry name" value="FERM_2"/>
</dbReference>
<proteinExistence type="predicted"/>
<evidence type="ECO:0000256" key="4">
    <source>
        <dbReference type="ARBA" id="ARBA00023203"/>
    </source>
</evidence>
<feature type="compositionally biased region" description="Basic and acidic residues" evidence="6">
    <location>
        <begin position="950"/>
        <end position="964"/>
    </location>
</feature>
<dbReference type="PROSITE" id="PS50057">
    <property type="entry name" value="FERM_3"/>
    <property type="match status" value="1"/>
</dbReference>
<evidence type="ECO:0000256" key="6">
    <source>
        <dbReference type="SAM" id="MobiDB-lite"/>
    </source>
</evidence>
<dbReference type="Gene3D" id="3.10.20.90">
    <property type="entry name" value="Phosphatidylinositol 3-kinase Catalytic Subunit, Chain A, domain 1"/>
    <property type="match status" value="1"/>
</dbReference>
<dbReference type="Gene3D" id="2.30.29.30">
    <property type="entry name" value="Pleckstrin-homology domain (PH domain)/Phosphotyrosine-binding domain (PTB)"/>
    <property type="match status" value="1"/>
</dbReference>
<dbReference type="InterPro" id="IPR000798">
    <property type="entry name" value="Ez/rad/moesin-like"/>
</dbReference>
<evidence type="ECO:0000313" key="9">
    <source>
        <dbReference type="RefSeq" id="XP_045566895.1"/>
    </source>
</evidence>
<evidence type="ECO:0000256" key="5">
    <source>
        <dbReference type="ARBA" id="ARBA00023212"/>
    </source>
</evidence>
<dbReference type="Pfam" id="PF09379">
    <property type="entry name" value="FERM_N"/>
    <property type="match status" value="1"/>
</dbReference>
<dbReference type="PANTHER" id="PTHR23280:SF20">
    <property type="entry name" value="BAND 4.1-LIKE PROTEIN 3"/>
    <property type="match status" value="1"/>
</dbReference>
<dbReference type="SUPFAM" id="SSF50729">
    <property type="entry name" value="PH domain-like"/>
    <property type="match status" value="1"/>
</dbReference>
<sequence length="1113" mass="124106">MTTEPNSESSADQQEASAVPLLEADSFPPAAAHSTPVRKKQNGERAEGGVVPQENQLEPSQAEEDRTSHRSSTSKLSRSPGGGRSVRSYKTMQCKVTLLDGSDYTCVVEKRERGHVLFHKVCEQLNLLEKDYFGITFRDIENQKNWLDPSKEMKKQIRGVAWNFSFNVKFYPPDPAQLSEDITRYYLCLQLRDDVVSGRLPCSFATHTVLGSYTVQSELGDYDPEESGTDYVSEFRFAPNQTKELEEKIMDLHKNYKGMMPAEAEMHFLENVKKLSMYGVDLHHAKDSEGVEIMLGVCSSGLLIYRDRLRINRFAWPKVLKISYKRNNFYIKIRPGEFEQFESTIGFKLPNHRAAKRLWKVCVEHHTFFRLVSPETPPKKFLNLGSKFRYSGRTQAQTRRASSQIVRPAPCFERSTSKRYIMSRSLDGEMGSDLYGRAKGIAVSDLITTVTPEKKVEERKAEEEVEVEVQVEEEDETTKATEMSQPSPTSPIRHDTKTDLTDTCVDGELTATEDTVGTPEELLKHATNISELKRSFLETGADTAGLTEWEKRLSSSPLRSLRLDEAPMIEPLELDEVPSKEDEREDERAMAAGGSIEEEINHSPVDTKTTVDSDGWVIVSKVPPKVTENKNIVNYKVMIVTNTVAEGPLASTSRGIVGKELKAYESFRTELPSKTEEMREKNYTLGKSYDTMSGKIVTMTKRAKDGGEAVAAAPAAFARELKRAADESTTTVKIIPVSTEYEMPVSVHMGLPPQEGIGPPMVTIKEARTPSPSEPSDGALGAARTVVSIHSSQDISDAARVYSKKQLRETFLLGDRSTTPVAPHTPLSPRSPMAKSPMAKSRMTMPKPPMADLRLSPGPVSYLSRTPSPSKVPKPTFEEMSPELTALLQSARYQTSTRGWTASPAHSQALLKTTEKVERNVLQTEVVSSQQTEEVEDQPKEQQTEDQEQPVEKQPDDRPDDVEKQAGQQPEQTSVLESPEVLTFNRADVMEETEMLVTQEVPVIHTEMKTITYRSLEGDADTDPEAGVLMSAQTITSETTSTTTTTHITKTVKGGISETRIEKRIVISGDADIDHDEALAQAIKEAKEQHPDMSVTKVVVHKETEITPEEGEE</sequence>
<protein>
    <submittedName>
        <fullName evidence="9">Band 4.1-like protein 3a isoform X12</fullName>
    </submittedName>
</protein>
<dbReference type="CDD" id="cd14473">
    <property type="entry name" value="FERM_B-lobe"/>
    <property type="match status" value="1"/>
</dbReference>
<dbReference type="InterPro" id="IPR019749">
    <property type="entry name" value="Band_41_domain"/>
</dbReference>
<feature type="compositionally biased region" description="Polar residues" evidence="6">
    <location>
        <begin position="966"/>
        <end position="976"/>
    </location>
</feature>
<keyword evidence="8" id="KW-1185">Reference proteome</keyword>
<feature type="compositionally biased region" description="Low complexity" evidence="6">
    <location>
        <begin position="70"/>
        <end position="79"/>
    </location>
</feature>
<dbReference type="SUPFAM" id="SSF54236">
    <property type="entry name" value="Ubiquitin-like"/>
    <property type="match status" value="1"/>
</dbReference>
<dbReference type="SMART" id="SM01195">
    <property type="entry name" value="FA"/>
    <property type="match status" value="1"/>
</dbReference>
<keyword evidence="4" id="KW-0009">Actin-binding</keyword>
<dbReference type="PROSITE" id="PS00660">
    <property type="entry name" value="FERM_1"/>
    <property type="match status" value="1"/>
</dbReference>
<dbReference type="PRINTS" id="PR00661">
    <property type="entry name" value="ERMFAMILY"/>
</dbReference>
<dbReference type="InterPro" id="IPR018979">
    <property type="entry name" value="FERM_N"/>
</dbReference>
<dbReference type="InterPro" id="IPR014352">
    <property type="entry name" value="FERM/acyl-CoA-bd_prot_sf"/>
</dbReference>
<dbReference type="PROSITE" id="PS00661">
    <property type="entry name" value="FERM_2"/>
    <property type="match status" value="1"/>
</dbReference>
<accession>A0ABM3E759</accession>
<feature type="compositionally biased region" description="Low complexity" evidence="6">
    <location>
        <begin position="7"/>
        <end position="18"/>
    </location>
</feature>
<organism evidence="8 9">
    <name type="scientific">Salmo salar</name>
    <name type="common">Atlantic salmon</name>
    <dbReference type="NCBI Taxonomy" id="8030"/>
    <lineage>
        <taxon>Eukaryota</taxon>
        <taxon>Metazoa</taxon>
        <taxon>Chordata</taxon>
        <taxon>Craniata</taxon>
        <taxon>Vertebrata</taxon>
        <taxon>Euteleostomi</taxon>
        <taxon>Actinopterygii</taxon>
        <taxon>Neopterygii</taxon>
        <taxon>Teleostei</taxon>
        <taxon>Protacanthopterygii</taxon>
        <taxon>Salmoniformes</taxon>
        <taxon>Salmonidae</taxon>
        <taxon>Salmoninae</taxon>
        <taxon>Salmo</taxon>
    </lineage>
</organism>
<dbReference type="SMART" id="SM00295">
    <property type="entry name" value="B41"/>
    <property type="match status" value="1"/>
</dbReference>
<dbReference type="InterPro" id="IPR011993">
    <property type="entry name" value="PH-like_dom_sf"/>
</dbReference>
<comment type="subcellular location">
    <subcellularLocation>
        <location evidence="1">Cytoplasm</location>
        <location evidence="1">Cytoskeleton</location>
    </subcellularLocation>
</comment>
<dbReference type="Pfam" id="PF00373">
    <property type="entry name" value="FERM_M"/>
    <property type="match status" value="1"/>
</dbReference>
<dbReference type="Pfam" id="PF08736">
    <property type="entry name" value="FA"/>
    <property type="match status" value="1"/>
</dbReference>
<dbReference type="RefSeq" id="XP_045566895.1">
    <property type="nucleotide sequence ID" value="XM_045710939.1"/>
</dbReference>
<dbReference type="Gene3D" id="1.20.80.10">
    <property type="match status" value="1"/>
</dbReference>
<evidence type="ECO:0000256" key="3">
    <source>
        <dbReference type="ARBA" id="ARBA00022553"/>
    </source>
</evidence>
<keyword evidence="2" id="KW-0963">Cytoplasm</keyword>
<dbReference type="CDD" id="cd13184">
    <property type="entry name" value="FERM_C_4_1_family"/>
    <property type="match status" value="1"/>
</dbReference>
<feature type="region of interest" description="Disordered" evidence="6">
    <location>
        <begin position="1"/>
        <end position="86"/>
    </location>
</feature>
<dbReference type="InterPro" id="IPR029071">
    <property type="entry name" value="Ubiquitin-like_domsf"/>
</dbReference>
<feature type="region of interest" description="Disordered" evidence="6">
    <location>
        <begin position="926"/>
        <end position="980"/>
    </location>
</feature>
<feature type="domain" description="FERM" evidence="7">
    <location>
        <begin position="92"/>
        <end position="373"/>
    </location>
</feature>
<feature type="region of interest" description="Disordered" evidence="6">
    <location>
        <begin position="816"/>
        <end position="877"/>
    </location>
</feature>
<dbReference type="SUPFAM" id="SSF47031">
    <property type="entry name" value="Second domain of FERM"/>
    <property type="match status" value="1"/>
</dbReference>
<dbReference type="InterPro" id="IPR018980">
    <property type="entry name" value="FERM_PH-like_C"/>
</dbReference>
<dbReference type="PRINTS" id="PR00935">
    <property type="entry name" value="BAND41"/>
</dbReference>